<feature type="transmembrane region" description="Helical" evidence="1">
    <location>
        <begin position="414"/>
        <end position="431"/>
    </location>
</feature>
<feature type="transmembrane region" description="Helical" evidence="1">
    <location>
        <begin position="97"/>
        <end position="117"/>
    </location>
</feature>
<keyword evidence="3" id="KW-1185">Reference proteome</keyword>
<gene>
    <name evidence="2" type="ORF">J8F10_31580</name>
</gene>
<feature type="transmembrane region" description="Helical" evidence="1">
    <location>
        <begin position="245"/>
        <end position="263"/>
    </location>
</feature>
<evidence type="ECO:0008006" key="4">
    <source>
        <dbReference type="Google" id="ProtNLM"/>
    </source>
</evidence>
<dbReference type="RefSeq" id="WP_210660614.1">
    <property type="nucleotide sequence ID" value="NZ_JAGKQQ010000001.1"/>
</dbReference>
<evidence type="ECO:0000313" key="2">
    <source>
        <dbReference type="EMBL" id="MBP3959812.1"/>
    </source>
</evidence>
<keyword evidence="1" id="KW-0472">Membrane</keyword>
<evidence type="ECO:0000256" key="1">
    <source>
        <dbReference type="SAM" id="Phobius"/>
    </source>
</evidence>
<feature type="transmembrane region" description="Helical" evidence="1">
    <location>
        <begin position="192"/>
        <end position="213"/>
    </location>
</feature>
<feature type="transmembrane region" description="Helical" evidence="1">
    <location>
        <begin position="385"/>
        <end position="407"/>
    </location>
</feature>
<feature type="transmembrane region" description="Helical" evidence="1">
    <location>
        <begin position="31"/>
        <end position="52"/>
    </location>
</feature>
<comment type="caution">
    <text evidence="2">The sequence shown here is derived from an EMBL/GenBank/DDBJ whole genome shotgun (WGS) entry which is preliminary data.</text>
</comment>
<dbReference type="EMBL" id="JAGKQQ010000001">
    <property type="protein sequence ID" value="MBP3959812.1"/>
    <property type="molecule type" value="Genomic_DNA"/>
</dbReference>
<dbReference type="Proteomes" id="UP000676565">
    <property type="component" value="Unassembled WGS sequence"/>
</dbReference>
<organism evidence="2 3">
    <name type="scientific">Gemmata palustris</name>
    <dbReference type="NCBI Taxonomy" id="2822762"/>
    <lineage>
        <taxon>Bacteria</taxon>
        <taxon>Pseudomonadati</taxon>
        <taxon>Planctomycetota</taxon>
        <taxon>Planctomycetia</taxon>
        <taxon>Gemmatales</taxon>
        <taxon>Gemmataceae</taxon>
        <taxon>Gemmata</taxon>
    </lineage>
</organism>
<feature type="transmembrane region" description="Helical" evidence="1">
    <location>
        <begin position="275"/>
        <end position="308"/>
    </location>
</feature>
<keyword evidence="1" id="KW-0812">Transmembrane</keyword>
<proteinExistence type="predicted"/>
<feature type="transmembrane region" description="Helical" evidence="1">
    <location>
        <begin position="465"/>
        <end position="487"/>
    </location>
</feature>
<feature type="transmembrane region" description="Helical" evidence="1">
    <location>
        <begin position="58"/>
        <end position="77"/>
    </location>
</feature>
<evidence type="ECO:0000313" key="3">
    <source>
        <dbReference type="Proteomes" id="UP000676565"/>
    </source>
</evidence>
<feature type="transmembrane region" description="Helical" evidence="1">
    <location>
        <begin position="6"/>
        <end position="24"/>
    </location>
</feature>
<sequence length="1099" mass="117638">MAVLLTWALFVGWAVIGTAVLKLARFRWTTVTLLLAPTIGFVTLVIPTYILVRFEVPVRLSAAPVGGALLAGALGVLWRARPTAARARGLWRRARVFAVVLVGAFGLTAWPLFGYGFDWVANGNDDMANYCLMATGYREHGFVEPPTLDGLTEGRDPTRAYWFGFIMSQVRPGSDLLLALVSAWTGLSAQQVFMPTIVALNLSLVASAGALAGTGIGRRGAAVACALLAVSAASTYGVVQQLIGQVSGLAVLCAALVLLCGRFRRLRWDALLRRGGVCGVLLAGLSVFYPEVIPILVGACVVVGVWALPRRTAGGYLAHAAVAIVVMVALLPVYMHGIFGFLVGQSKSGTSSSTIIADIFPYFLTPRGPALVWGLLPIAGPESPLLQNVCIALGAALLAAILVPFVTSLRRRRTFAAALVVAAALAATLYVQRSAFGLFKIAMFAQPFLWAVAAGWVVSRRAQWGAVVAAVLVAGVAGLNARTQFWYVDQSRGREARGDLPAANTRQLLSEFRTAHAARVARGEVDRVLLATENNVLLKLFAAEIRGVPVGQIGYAPFDDMAYGGLRLIEQALWVRLHPEQQDALVGIRTGFYGARERNSHTITHPDTGLPLHRLEYPTWDRSRERPERVMVAAGGGCVSVLNRHYFPETGPPLIYAPLTDLKNFAVFCDASGARQHFIGGITDPENVALFLLEGDPMFRPRTMAGVGHAVVLDVLNPSPQVRVLVSCTNSYSTDPVRRNVAPVQLFGDRSAAFGSIGAGAARLVSPPVAPQAVGSSRYLALGFGAATRNPNRLCAAEQLWGAGLARDRRMLATHARDISVLSEEDYAAFRPPQQIAKFPGDLAHPHLEYSGFYEEGWVDTEFKIRLAQPAPDQEAVIRGMIPQVSPTGSGFRTEVTVLVDGMPVEKRVLSVGNFELRAPGGAGTGPRWIEVRFSADQALPAPDERRVVAHLASVGFEPKNEALSRPPEKIGATPADLSHPKANVLGIAADGWGEKALSVRLWQAGPDRDAVVRGEVPDVARDGTFRTELTVLIDGTEVAKRALAPGAFEVRAPAGGKMAQARGLECRFSNTQVLPHPDGRAVGAHLRFVGFEPTQPSP</sequence>
<protein>
    <recommendedName>
        <fullName evidence="4">Glycosyltransferase RgtA/B/C/D-like domain-containing protein</fullName>
    </recommendedName>
</protein>
<accession>A0ABS5C1G4</accession>
<feature type="transmembrane region" description="Helical" evidence="1">
    <location>
        <begin position="320"/>
        <end position="343"/>
    </location>
</feature>
<feature type="transmembrane region" description="Helical" evidence="1">
    <location>
        <begin position="220"/>
        <end position="239"/>
    </location>
</feature>
<keyword evidence="1" id="KW-1133">Transmembrane helix</keyword>
<name>A0ABS5C1G4_9BACT</name>
<feature type="transmembrane region" description="Helical" evidence="1">
    <location>
        <begin position="437"/>
        <end position="458"/>
    </location>
</feature>
<reference evidence="2 3" key="1">
    <citation type="submission" date="2021-04" db="EMBL/GenBank/DDBJ databases">
        <authorList>
            <person name="Ivanova A."/>
        </authorList>
    </citation>
    <scope>NUCLEOTIDE SEQUENCE [LARGE SCALE GENOMIC DNA]</scope>
    <source>
        <strain evidence="2 3">G18</strain>
    </source>
</reference>